<dbReference type="PANTHER" id="PTHR19353:SF19">
    <property type="entry name" value="DELTA(5) FATTY ACID DESATURASE C-RELATED"/>
    <property type="match status" value="1"/>
</dbReference>
<evidence type="ECO:0000313" key="3">
    <source>
        <dbReference type="EMBL" id="REE97632.1"/>
    </source>
</evidence>
<proteinExistence type="predicted"/>
<dbReference type="InterPro" id="IPR012171">
    <property type="entry name" value="Fatty_acid_desaturase"/>
</dbReference>
<protein>
    <submittedName>
        <fullName evidence="3">Linoleoyl-CoA desaturase</fullName>
    </submittedName>
</protein>
<dbReference type="AlphaFoldDB" id="A0A3D9SNU7"/>
<feature type="domain" description="Fatty acid desaturase" evidence="2">
    <location>
        <begin position="70"/>
        <end position="335"/>
    </location>
</feature>
<dbReference type="GO" id="GO:0016717">
    <property type="term" value="F:oxidoreductase activity, acting on paired donors, with oxidation of a pair of donors resulting in the reduction of molecular oxygen to two molecules of water"/>
    <property type="evidence" value="ECO:0007669"/>
    <property type="project" value="TreeGrafter"/>
</dbReference>
<keyword evidence="4" id="KW-1185">Reference proteome</keyword>
<evidence type="ECO:0000313" key="4">
    <source>
        <dbReference type="Proteomes" id="UP000256661"/>
    </source>
</evidence>
<name>A0A3D9SNU7_9ACTN</name>
<evidence type="ECO:0000259" key="2">
    <source>
        <dbReference type="Pfam" id="PF00487"/>
    </source>
</evidence>
<organism evidence="3 4">
    <name type="scientific">Thermomonospora umbrina</name>
    <dbReference type="NCBI Taxonomy" id="111806"/>
    <lineage>
        <taxon>Bacteria</taxon>
        <taxon>Bacillati</taxon>
        <taxon>Actinomycetota</taxon>
        <taxon>Actinomycetes</taxon>
        <taxon>Streptosporangiales</taxon>
        <taxon>Thermomonosporaceae</taxon>
        <taxon>Thermomonospora</taxon>
    </lineage>
</organism>
<dbReference type="EMBL" id="QTTT01000001">
    <property type="protein sequence ID" value="REE97632.1"/>
    <property type="molecule type" value="Genomic_DNA"/>
</dbReference>
<comment type="caution">
    <text evidence="3">The sequence shown here is derived from an EMBL/GenBank/DDBJ whole genome shotgun (WGS) entry which is preliminary data.</text>
</comment>
<keyword evidence="1" id="KW-0175">Coiled coil</keyword>
<feature type="coiled-coil region" evidence="1">
    <location>
        <begin position="10"/>
        <end position="37"/>
    </location>
</feature>
<accession>A0A3D9SNU7</accession>
<dbReference type="InterPro" id="IPR005804">
    <property type="entry name" value="FA_desaturase_dom"/>
</dbReference>
<dbReference type="GO" id="GO:0016020">
    <property type="term" value="C:membrane"/>
    <property type="evidence" value="ECO:0007669"/>
    <property type="project" value="TreeGrafter"/>
</dbReference>
<gene>
    <name evidence="3" type="ORF">DFJ69_3106</name>
</gene>
<evidence type="ECO:0000256" key="1">
    <source>
        <dbReference type="SAM" id="Coils"/>
    </source>
</evidence>
<dbReference type="CDD" id="cd03506">
    <property type="entry name" value="Delta6-FADS-like"/>
    <property type="match status" value="1"/>
</dbReference>
<reference evidence="3 4" key="1">
    <citation type="submission" date="2018-08" db="EMBL/GenBank/DDBJ databases">
        <title>Sequencing the genomes of 1000 actinobacteria strains.</title>
        <authorList>
            <person name="Klenk H.-P."/>
        </authorList>
    </citation>
    <scope>NUCLEOTIDE SEQUENCE [LARGE SCALE GENOMIC DNA]</scope>
    <source>
        <strain evidence="3 4">DSM 43927</strain>
    </source>
</reference>
<dbReference type="RefSeq" id="WP_116023101.1">
    <property type="nucleotide sequence ID" value="NZ_QTTT01000001.1"/>
</dbReference>
<dbReference type="PANTHER" id="PTHR19353">
    <property type="entry name" value="FATTY ACID DESATURASE 2"/>
    <property type="match status" value="1"/>
</dbReference>
<dbReference type="Proteomes" id="UP000256661">
    <property type="component" value="Unassembled WGS sequence"/>
</dbReference>
<dbReference type="OrthoDB" id="104711at2"/>
<sequence>MSAPASPLWPAMAEAEIDELGRELDELRREVLDDLGEVDARYIRRLIAFQRGLEAASRVVLTVGARRRWAWWGGVVGLTVAKTLENLEIGHNVMHGQWDWMADPKIHSTTWEWDNCVPAEHWKHTHNFLHHTYTNVLGVDRDLGYSVLRVDRHQKWHPVYLAQPFYNVLLALFFEQMSTLYDLGYYQSTKTKTDEELKEHAKVILRKVAEQNVKDYVAFPALAGRNAVPVLLANLTANLVRSVWIHQISLCGHFPGEVPVFTEEWLENETRGRWYLRQMVASCNFEGGRLVDLLSGYLSHQIEHHLYPDLPSRRYAHLAPRVREICERHGLPYHTGPFAKQVAGHWKKVFRMAFPGG</sequence>
<dbReference type="GO" id="GO:0008610">
    <property type="term" value="P:lipid biosynthetic process"/>
    <property type="evidence" value="ECO:0007669"/>
    <property type="project" value="UniProtKB-ARBA"/>
</dbReference>
<dbReference type="Pfam" id="PF00487">
    <property type="entry name" value="FA_desaturase"/>
    <property type="match status" value="1"/>
</dbReference>